<keyword evidence="1" id="KW-0812">Transmembrane</keyword>
<keyword evidence="1" id="KW-1133">Transmembrane helix</keyword>
<keyword evidence="1" id="KW-0472">Membrane</keyword>
<evidence type="ECO:0000256" key="1">
    <source>
        <dbReference type="SAM" id="Phobius"/>
    </source>
</evidence>
<protein>
    <recommendedName>
        <fullName evidence="4">PEP-CTERM sorting domain-containing protein</fullName>
    </recommendedName>
</protein>
<evidence type="ECO:0000313" key="3">
    <source>
        <dbReference type="Proteomes" id="UP000241771"/>
    </source>
</evidence>
<evidence type="ECO:0000313" key="2">
    <source>
        <dbReference type="EMBL" id="PSW22069.1"/>
    </source>
</evidence>
<comment type="caution">
    <text evidence="2">The sequence shown here is derived from an EMBL/GenBank/DDBJ whole genome shotgun (WGS) entry which is preliminary data.</text>
</comment>
<name>A0A2T3P0R3_9GAMM</name>
<feature type="transmembrane region" description="Helical" evidence="1">
    <location>
        <begin position="160"/>
        <end position="177"/>
    </location>
</feature>
<accession>A0A2T3P0R3</accession>
<organism evidence="2 3">
    <name type="scientific">Photobacterium sanctipauli</name>
    <dbReference type="NCBI Taxonomy" id="1342794"/>
    <lineage>
        <taxon>Bacteria</taxon>
        <taxon>Pseudomonadati</taxon>
        <taxon>Pseudomonadota</taxon>
        <taxon>Gammaproteobacteria</taxon>
        <taxon>Vibrionales</taxon>
        <taxon>Vibrionaceae</taxon>
        <taxon>Photobacterium</taxon>
    </lineage>
</organism>
<proteinExistence type="predicted"/>
<keyword evidence="3" id="KW-1185">Reference proteome</keyword>
<dbReference type="RefSeq" id="WP_036819544.1">
    <property type="nucleotide sequence ID" value="NZ_PYMA01000001.1"/>
</dbReference>
<reference evidence="2 3" key="1">
    <citation type="submission" date="2018-01" db="EMBL/GenBank/DDBJ databases">
        <title>Whole genome sequencing of Histamine producing bacteria.</title>
        <authorList>
            <person name="Butler K."/>
        </authorList>
    </citation>
    <scope>NUCLEOTIDE SEQUENCE [LARGE SCALE GENOMIC DNA]</scope>
    <source>
        <strain evidence="2 3">DSM 100436</strain>
    </source>
</reference>
<sequence>MQLESNDHAFFWQEQQNVQLTMPLTVDVAPFINNPSGFYDSGVASVEATWNGQLQPGIYSSFFIHGDKNGPNQTFEGSVTFDNEIIVGIAYKQPNLNLTEDKFGAIGTTYATGPNAIFELDGPNNHFTISQDQKTFSFKMVVAHNLDNIRIITASSVHEPSILALIGFGLLLLRFRLPKRKY</sequence>
<gene>
    <name evidence="2" type="ORF">C9I98_02045</name>
</gene>
<dbReference type="AlphaFoldDB" id="A0A2T3P0R3"/>
<dbReference type="Proteomes" id="UP000241771">
    <property type="component" value="Unassembled WGS sequence"/>
</dbReference>
<evidence type="ECO:0008006" key="4">
    <source>
        <dbReference type="Google" id="ProtNLM"/>
    </source>
</evidence>
<dbReference type="EMBL" id="PYMA01000001">
    <property type="protein sequence ID" value="PSW22069.1"/>
    <property type="molecule type" value="Genomic_DNA"/>
</dbReference>